<dbReference type="PANTHER" id="PTHR48081">
    <property type="entry name" value="AB HYDROLASE SUPERFAMILY PROTEIN C4A8.06C"/>
    <property type="match status" value="1"/>
</dbReference>
<dbReference type="InterPro" id="IPR050300">
    <property type="entry name" value="GDXG_lipolytic_enzyme"/>
</dbReference>
<organism evidence="3 4">
    <name type="scientific">Pseudocercospora musae</name>
    <dbReference type="NCBI Taxonomy" id="113226"/>
    <lineage>
        <taxon>Eukaryota</taxon>
        <taxon>Fungi</taxon>
        <taxon>Dikarya</taxon>
        <taxon>Ascomycota</taxon>
        <taxon>Pezizomycotina</taxon>
        <taxon>Dothideomycetes</taxon>
        <taxon>Dothideomycetidae</taxon>
        <taxon>Mycosphaerellales</taxon>
        <taxon>Mycosphaerellaceae</taxon>
        <taxon>Pseudocercospora</taxon>
    </lineage>
</organism>
<keyword evidence="4" id="KW-1185">Reference proteome</keyword>
<dbReference type="STRING" id="113226.A0A139HUV3"/>
<comment type="caution">
    <text evidence="3">The sequence shown here is derived from an EMBL/GenBank/DDBJ whole genome shotgun (WGS) entry which is preliminary data.</text>
</comment>
<sequence length="320" mass="34623">MSLAYDPEFAAALAPEMLAARPKFPPGDALSRREFGEKSLAFIHSHVPDVAGVSRTNHAIPTHDGHSIMIAEFRKEGTSTKPGKAIYYTHGGGMILGSVDVFEKFIATRCEQSGIPIFAVGYRLAPEHPHPTPVMDCWSGLQWLSKNAAKLGVDPTKIVVMGESAGGGLAAGLSLMARDQKLSPPILKQILIFPMLDDRTTKPVEALVPFATWSYDDNITGWGALLGEKAGSVNAQPGHEYAAPARAEDLTGLPPTFIDCGQLDIFIYEDVKFASRLIEANVPTEFHIYPGQPHAFMAYAPHATYSKLALQNMLKAIELA</sequence>
<name>A0A139HUV3_9PEZI</name>
<keyword evidence="1" id="KW-0378">Hydrolase</keyword>
<dbReference type="PANTHER" id="PTHR48081:SF8">
    <property type="entry name" value="ALPHA_BETA HYDROLASE FOLD-3 DOMAIN-CONTAINING PROTEIN-RELATED"/>
    <property type="match status" value="1"/>
</dbReference>
<gene>
    <name evidence="3" type="ORF">AC579_2616</name>
</gene>
<feature type="domain" description="Alpha/beta hydrolase fold-3" evidence="2">
    <location>
        <begin position="87"/>
        <end position="297"/>
    </location>
</feature>
<dbReference type="InterPro" id="IPR029058">
    <property type="entry name" value="AB_hydrolase_fold"/>
</dbReference>
<dbReference type="Proteomes" id="UP000073492">
    <property type="component" value="Unassembled WGS sequence"/>
</dbReference>
<evidence type="ECO:0000313" key="3">
    <source>
        <dbReference type="EMBL" id="KXT06228.1"/>
    </source>
</evidence>
<dbReference type="Pfam" id="PF07859">
    <property type="entry name" value="Abhydrolase_3"/>
    <property type="match status" value="1"/>
</dbReference>
<accession>A0A139HUV3</accession>
<evidence type="ECO:0000313" key="4">
    <source>
        <dbReference type="Proteomes" id="UP000073492"/>
    </source>
</evidence>
<dbReference type="InterPro" id="IPR013094">
    <property type="entry name" value="AB_hydrolase_3"/>
</dbReference>
<protein>
    <recommendedName>
        <fullName evidence="2">Alpha/beta hydrolase fold-3 domain-containing protein</fullName>
    </recommendedName>
</protein>
<dbReference type="GO" id="GO:0016787">
    <property type="term" value="F:hydrolase activity"/>
    <property type="evidence" value="ECO:0007669"/>
    <property type="project" value="UniProtKB-KW"/>
</dbReference>
<dbReference type="AlphaFoldDB" id="A0A139HUV3"/>
<dbReference type="Gene3D" id="3.40.50.1820">
    <property type="entry name" value="alpha/beta hydrolase"/>
    <property type="match status" value="1"/>
</dbReference>
<dbReference type="EMBL" id="LFZO01000556">
    <property type="protein sequence ID" value="KXT06229.1"/>
    <property type="molecule type" value="Genomic_DNA"/>
</dbReference>
<dbReference type="OrthoDB" id="433474at2759"/>
<reference evidence="3 4" key="1">
    <citation type="submission" date="2015-07" db="EMBL/GenBank/DDBJ databases">
        <title>Comparative genomics of the Sigatoka disease complex on banana suggests a link between parallel evolutionary changes in Pseudocercospora fijiensis and Pseudocercospora eumusae and increased virulence on the banana host.</title>
        <authorList>
            <person name="Chang T.-C."/>
            <person name="Salvucci A."/>
            <person name="Crous P.W."/>
            <person name="Stergiopoulos I."/>
        </authorList>
    </citation>
    <scope>NUCLEOTIDE SEQUENCE [LARGE SCALE GENOMIC DNA]</scope>
    <source>
        <strain evidence="3 4">CBS 116634</strain>
    </source>
</reference>
<proteinExistence type="predicted"/>
<dbReference type="EMBL" id="LFZO01000556">
    <property type="protein sequence ID" value="KXT06228.1"/>
    <property type="molecule type" value="Genomic_DNA"/>
</dbReference>
<evidence type="ECO:0000256" key="1">
    <source>
        <dbReference type="ARBA" id="ARBA00022801"/>
    </source>
</evidence>
<dbReference type="SUPFAM" id="SSF53474">
    <property type="entry name" value="alpha/beta-Hydrolases"/>
    <property type="match status" value="1"/>
</dbReference>
<evidence type="ECO:0000259" key="2">
    <source>
        <dbReference type="Pfam" id="PF07859"/>
    </source>
</evidence>